<dbReference type="EMBL" id="JACDUH010000003">
    <property type="protein sequence ID" value="MBA2851758.1"/>
    <property type="molecule type" value="Genomic_DNA"/>
</dbReference>
<accession>A0A7J9NVQ0</accession>
<dbReference type="AlphaFoldDB" id="A0A7J9NVQ0"/>
<organism evidence="1 2">
    <name type="scientific">Methanococcus maripaludis</name>
    <name type="common">Methanococcus deltae</name>
    <dbReference type="NCBI Taxonomy" id="39152"/>
    <lineage>
        <taxon>Archaea</taxon>
        <taxon>Methanobacteriati</taxon>
        <taxon>Methanobacteriota</taxon>
        <taxon>Methanomada group</taxon>
        <taxon>Methanococci</taxon>
        <taxon>Methanococcales</taxon>
        <taxon>Methanococcaceae</taxon>
        <taxon>Methanococcus</taxon>
    </lineage>
</organism>
<evidence type="ECO:0000313" key="1">
    <source>
        <dbReference type="EMBL" id="MBA2851758.1"/>
    </source>
</evidence>
<dbReference type="Proteomes" id="UP000564425">
    <property type="component" value="Unassembled WGS sequence"/>
</dbReference>
<proteinExistence type="predicted"/>
<dbReference type="RefSeq" id="WP_181501580.1">
    <property type="nucleotide sequence ID" value="NZ_JACDUH010000003.1"/>
</dbReference>
<evidence type="ECO:0000313" key="2">
    <source>
        <dbReference type="Proteomes" id="UP000564425"/>
    </source>
</evidence>
<reference evidence="1 2" key="1">
    <citation type="submission" date="2020-07" db="EMBL/GenBank/DDBJ databases">
        <title>Genomic Encyclopedia of Type Strains, Phase IV (KMG-V): Genome sequencing to study the core and pangenomes of soil and plant-associated prokaryotes.</title>
        <authorList>
            <person name="Whitman W."/>
        </authorList>
    </citation>
    <scope>NUCLEOTIDE SEQUENCE [LARGE SCALE GENOMIC DNA]</scope>
    <source>
        <strain evidence="1 2">A1</strain>
    </source>
</reference>
<sequence>MVIKLSSASKNQIKKQISTKSTKPIKDEPFSVNAFVDNWWYAQKMYIPDDIAAKIKHNPLQGL</sequence>
<protein>
    <submittedName>
        <fullName evidence="1">Uncharacterized protein</fullName>
    </submittedName>
</protein>
<name>A0A7J9NVQ0_METMI</name>
<comment type="caution">
    <text evidence="1">The sequence shown here is derived from an EMBL/GenBank/DDBJ whole genome shotgun (WGS) entry which is preliminary data.</text>
</comment>
<gene>
    <name evidence="1" type="ORF">HNP86_001917</name>
</gene>